<dbReference type="Gene3D" id="3.40.33.10">
    <property type="entry name" value="CAP"/>
    <property type="match status" value="1"/>
</dbReference>
<protein>
    <recommendedName>
        <fullName evidence="2">SCP domain-containing protein</fullName>
    </recommendedName>
</protein>
<reference evidence="3 4" key="1">
    <citation type="journal article" date="2008" name="Int. J. Syst. Evol. Microbiol.">
        <title>Description of Roseateles aquatilis sp. nov. and Roseateles terrae sp. nov., in the class Betaproteobacteria, and emended description of the genus Roseateles.</title>
        <authorList>
            <person name="Gomila M."/>
            <person name="Bowien B."/>
            <person name="Falsen E."/>
            <person name="Moore E.R."/>
            <person name="Lalucat J."/>
        </authorList>
    </citation>
    <scope>NUCLEOTIDE SEQUENCE [LARGE SCALE GENOMIC DNA]</scope>
    <source>
        <strain evidence="3 4">CCUG 48205</strain>
    </source>
</reference>
<dbReference type="InterPro" id="IPR014044">
    <property type="entry name" value="CAP_dom"/>
</dbReference>
<dbReference type="PANTHER" id="PTHR31157">
    <property type="entry name" value="SCP DOMAIN-CONTAINING PROTEIN"/>
    <property type="match status" value="1"/>
</dbReference>
<dbReference type="PANTHER" id="PTHR31157:SF1">
    <property type="entry name" value="SCP DOMAIN-CONTAINING PROTEIN"/>
    <property type="match status" value="1"/>
</dbReference>
<evidence type="ECO:0000313" key="4">
    <source>
        <dbReference type="Proteomes" id="UP000197468"/>
    </source>
</evidence>
<dbReference type="InterPro" id="IPR035940">
    <property type="entry name" value="CAP_sf"/>
</dbReference>
<proteinExistence type="predicted"/>
<gene>
    <name evidence="3" type="ORF">CDN99_13415</name>
</gene>
<keyword evidence="4" id="KW-1185">Reference proteome</keyword>
<name>A0A246JD74_9BURK</name>
<dbReference type="Proteomes" id="UP000197468">
    <property type="component" value="Unassembled WGS sequence"/>
</dbReference>
<comment type="caution">
    <text evidence="3">The sequence shown here is derived from an EMBL/GenBank/DDBJ whole genome shotgun (WGS) entry which is preliminary data.</text>
</comment>
<dbReference type="SUPFAM" id="SSF55797">
    <property type="entry name" value="PR-1-like"/>
    <property type="match status" value="1"/>
</dbReference>
<evidence type="ECO:0000256" key="1">
    <source>
        <dbReference type="SAM" id="MobiDB-lite"/>
    </source>
</evidence>
<dbReference type="EMBL" id="NIOF01000005">
    <property type="protein sequence ID" value="OWQ90534.1"/>
    <property type="molecule type" value="Genomic_DNA"/>
</dbReference>
<dbReference type="OrthoDB" id="68195at2"/>
<sequence>MLGLSLAACGGGGGDTASSGTPTNPAAPVNPANPTDVGGTCDLPNFQQSLLDRINALRAAGADCGTAGVFPAARPLAWNASLALAADGHAQDMAAKNYFSHDSLDGRTFTDRINATNYQWSAIGENIAAGQTSVEAVVTSWRNSPGHCANLMSAGFADIGVACRPAASSANTYRTYWVMDIGRPR</sequence>
<dbReference type="AlphaFoldDB" id="A0A246JD74"/>
<evidence type="ECO:0000259" key="2">
    <source>
        <dbReference type="Pfam" id="PF00188"/>
    </source>
</evidence>
<evidence type="ECO:0000313" key="3">
    <source>
        <dbReference type="EMBL" id="OWQ90534.1"/>
    </source>
</evidence>
<accession>A0A246JD74</accession>
<dbReference type="CDD" id="cd05379">
    <property type="entry name" value="CAP_bacterial"/>
    <property type="match status" value="1"/>
</dbReference>
<organism evidence="3 4">
    <name type="scientific">Roseateles aquatilis</name>
    <dbReference type="NCBI Taxonomy" id="431061"/>
    <lineage>
        <taxon>Bacteria</taxon>
        <taxon>Pseudomonadati</taxon>
        <taxon>Pseudomonadota</taxon>
        <taxon>Betaproteobacteria</taxon>
        <taxon>Burkholderiales</taxon>
        <taxon>Sphaerotilaceae</taxon>
        <taxon>Roseateles</taxon>
    </lineage>
</organism>
<feature type="domain" description="SCP" evidence="2">
    <location>
        <begin position="52"/>
        <end position="180"/>
    </location>
</feature>
<feature type="region of interest" description="Disordered" evidence="1">
    <location>
        <begin position="13"/>
        <end position="36"/>
    </location>
</feature>
<feature type="compositionally biased region" description="Low complexity" evidence="1">
    <location>
        <begin position="16"/>
        <end position="35"/>
    </location>
</feature>
<dbReference type="Pfam" id="PF00188">
    <property type="entry name" value="CAP"/>
    <property type="match status" value="1"/>
</dbReference>